<evidence type="ECO:0000259" key="4">
    <source>
        <dbReference type="PROSITE" id="PS01124"/>
    </source>
</evidence>
<gene>
    <name evidence="5" type="ORF">HMPREF9470_01358</name>
</gene>
<dbReference type="Gene3D" id="1.10.10.60">
    <property type="entry name" value="Homeodomain-like"/>
    <property type="match status" value="2"/>
</dbReference>
<dbReference type="AlphaFoldDB" id="A0A0J9CDH5"/>
<keyword evidence="2" id="KW-0238">DNA-binding</keyword>
<dbReference type="EMBL" id="ADLK01000009">
    <property type="protein sequence ID" value="KMW22479.1"/>
    <property type="molecule type" value="Genomic_DNA"/>
</dbReference>
<dbReference type="SMART" id="SM00342">
    <property type="entry name" value="HTH_ARAC"/>
    <property type="match status" value="1"/>
</dbReference>
<evidence type="ECO:0000256" key="2">
    <source>
        <dbReference type="ARBA" id="ARBA00023125"/>
    </source>
</evidence>
<dbReference type="GO" id="GO:0003700">
    <property type="term" value="F:DNA-binding transcription factor activity"/>
    <property type="evidence" value="ECO:0007669"/>
    <property type="project" value="InterPro"/>
</dbReference>
<dbReference type="GO" id="GO:0043565">
    <property type="term" value="F:sequence-specific DNA binding"/>
    <property type="evidence" value="ECO:0007669"/>
    <property type="project" value="InterPro"/>
</dbReference>
<dbReference type="InterPro" id="IPR011051">
    <property type="entry name" value="RmlC_Cupin_sf"/>
</dbReference>
<organism evidence="5 6">
    <name type="scientific">[Clostridium] citroniae WAL-19142</name>
    <dbReference type="NCBI Taxonomy" id="742734"/>
    <lineage>
        <taxon>Bacteria</taxon>
        <taxon>Bacillati</taxon>
        <taxon>Bacillota</taxon>
        <taxon>Clostridia</taxon>
        <taxon>Lachnospirales</taxon>
        <taxon>Lachnospiraceae</taxon>
        <taxon>Enterocloster</taxon>
    </lineage>
</organism>
<dbReference type="OrthoDB" id="9803764at2"/>
<dbReference type="Proteomes" id="UP000037392">
    <property type="component" value="Unassembled WGS sequence"/>
</dbReference>
<dbReference type="InterPro" id="IPR009057">
    <property type="entry name" value="Homeodomain-like_sf"/>
</dbReference>
<dbReference type="Gene3D" id="2.60.120.10">
    <property type="entry name" value="Jelly Rolls"/>
    <property type="match status" value="1"/>
</dbReference>
<feature type="domain" description="HTH araC/xylS-type" evidence="4">
    <location>
        <begin position="175"/>
        <end position="273"/>
    </location>
</feature>
<dbReference type="PANTHER" id="PTHR43280">
    <property type="entry name" value="ARAC-FAMILY TRANSCRIPTIONAL REGULATOR"/>
    <property type="match status" value="1"/>
</dbReference>
<protein>
    <recommendedName>
        <fullName evidence="4">HTH araC/xylS-type domain-containing protein</fullName>
    </recommendedName>
</protein>
<evidence type="ECO:0000256" key="1">
    <source>
        <dbReference type="ARBA" id="ARBA00023015"/>
    </source>
</evidence>
<comment type="caution">
    <text evidence="5">The sequence shown here is derived from an EMBL/GenBank/DDBJ whole genome shotgun (WGS) entry which is preliminary data.</text>
</comment>
<evidence type="ECO:0000313" key="5">
    <source>
        <dbReference type="EMBL" id="KMW22479.1"/>
    </source>
</evidence>
<dbReference type="PATRIC" id="fig|742734.4.peg.1455"/>
<reference evidence="5 6" key="1">
    <citation type="submission" date="2011-04" db="EMBL/GenBank/DDBJ databases">
        <title>The Genome Sequence of Clostridium citroniae WAL-19142.</title>
        <authorList>
            <consortium name="The Broad Institute Genome Sequencing Platform"/>
            <person name="Earl A."/>
            <person name="Ward D."/>
            <person name="Feldgarden M."/>
            <person name="Gevers D."/>
            <person name="Warren Y.A."/>
            <person name="Tyrrell K.L."/>
            <person name="Citron D.M."/>
            <person name="Goldstein E.J."/>
            <person name="Daigneault M."/>
            <person name="Allen-Vercoe E."/>
            <person name="Young S.K."/>
            <person name="Zeng Q."/>
            <person name="Gargeya S."/>
            <person name="Fitzgerald M."/>
            <person name="Haas B."/>
            <person name="Abouelleil A."/>
            <person name="Alvarado L."/>
            <person name="Arachchi H.M."/>
            <person name="Berlin A."/>
            <person name="Brown A."/>
            <person name="Chapman S.B."/>
            <person name="Chen Z."/>
            <person name="Dunbar C."/>
            <person name="Freedman E."/>
            <person name="Gearin G."/>
            <person name="Gellesch M."/>
            <person name="Goldberg J."/>
            <person name="Griggs A."/>
            <person name="Gujja S."/>
            <person name="Heilman E.R."/>
            <person name="Heiman D."/>
            <person name="Howarth C."/>
            <person name="Larson L."/>
            <person name="Lui A."/>
            <person name="MacDonald P.J."/>
            <person name="Mehta T."/>
            <person name="Montmayeur A."/>
            <person name="Murphy C."/>
            <person name="Neiman D."/>
            <person name="Pearson M."/>
            <person name="Priest M."/>
            <person name="Roberts A."/>
            <person name="Saif S."/>
            <person name="Shea T."/>
            <person name="Shenoy N."/>
            <person name="Sisk P."/>
            <person name="Stolte C."/>
            <person name="Sykes S."/>
            <person name="White J."/>
            <person name="Yandava C."/>
            <person name="Wortman J."/>
            <person name="Nusbaum C."/>
            <person name="Birren B."/>
        </authorList>
    </citation>
    <scope>NUCLEOTIDE SEQUENCE [LARGE SCALE GENOMIC DNA]</scope>
    <source>
        <strain evidence="5 6">WAL-19142</strain>
    </source>
</reference>
<name>A0A0J9CDH5_9FIRM</name>
<dbReference type="GeneID" id="93165778"/>
<dbReference type="PANTHER" id="PTHR43280:SF2">
    <property type="entry name" value="HTH-TYPE TRANSCRIPTIONAL REGULATOR EXSA"/>
    <property type="match status" value="1"/>
</dbReference>
<sequence>MSEHNINLHQTVKCVRLYFNTLDYRTSHFHRDIEVMWALEDDLEVQVGNDRCTVREGEMVLMNSEQPHEIKATGKSCTLLGIQISPDLVAEDVPEFEHIHFDQYFVNSLPQEIYKDIEQTLLDVTWQYLTQPAFYEFFCRSQIRLFLYTLLSYLPYRVLTEEQSQIQKNQNARLKRLIQFVNMNYQNNIRLSDFAEREGRSLSHISHFVQSAMHQSFREYVDLVRYSAACKMMATGRYKMLDICMECGFSDYRYFSKAFVSRTGVTPEVYGKKLLERVGNETMFKHSIHSSERFYTPEQSMELVKKYREKYR</sequence>
<accession>A0A0J9CDH5</accession>
<evidence type="ECO:0000313" key="6">
    <source>
        <dbReference type="Proteomes" id="UP000037392"/>
    </source>
</evidence>
<keyword evidence="3" id="KW-0804">Transcription</keyword>
<dbReference type="PROSITE" id="PS01124">
    <property type="entry name" value="HTH_ARAC_FAMILY_2"/>
    <property type="match status" value="1"/>
</dbReference>
<dbReference type="Pfam" id="PF12833">
    <property type="entry name" value="HTH_18"/>
    <property type="match status" value="1"/>
</dbReference>
<dbReference type="RefSeq" id="WP_007862995.1">
    <property type="nucleotide sequence ID" value="NZ_KQ235876.1"/>
</dbReference>
<proteinExistence type="predicted"/>
<dbReference type="InterPro" id="IPR014710">
    <property type="entry name" value="RmlC-like_jellyroll"/>
</dbReference>
<dbReference type="InterPro" id="IPR018060">
    <property type="entry name" value="HTH_AraC"/>
</dbReference>
<keyword evidence="1" id="KW-0805">Transcription regulation</keyword>
<dbReference type="SUPFAM" id="SSF46689">
    <property type="entry name" value="Homeodomain-like"/>
    <property type="match status" value="1"/>
</dbReference>
<evidence type="ECO:0000256" key="3">
    <source>
        <dbReference type="ARBA" id="ARBA00023163"/>
    </source>
</evidence>
<dbReference type="SUPFAM" id="SSF51182">
    <property type="entry name" value="RmlC-like cupins"/>
    <property type="match status" value="1"/>
</dbReference>